<sequence length="147" mass="16407">MSGVGDGKPENVDTFSLADGRSAVYISREKKHFSTLHDGYPLAEDFLDDLKTKGVNAIVIDGDEGVYVFDLHQYQRGDRLGHAPYPMKRVVSIHDAESAHDEPDKEVLATITEWEWVTDNDLEPGHDRPGNPDSSSSYLSEENYSSH</sequence>
<gene>
    <name evidence="2" type="ORF">SAMN05444422_11560</name>
</gene>
<evidence type="ECO:0000313" key="2">
    <source>
        <dbReference type="EMBL" id="SFC70147.1"/>
    </source>
</evidence>
<feature type="region of interest" description="Disordered" evidence="1">
    <location>
        <begin position="119"/>
        <end position="147"/>
    </location>
</feature>
<organism evidence="2 3">
    <name type="scientific">Natronobacterium haloterrestre</name>
    <name type="common">Halobiforma haloterrestris</name>
    <dbReference type="NCBI Taxonomy" id="148448"/>
    <lineage>
        <taxon>Archaea</taxon>
        <taxon>Methanobacteriati</taxon>
        <taxon>Methanobacteriota</taxon>
        <taxon>Stenosarchaea group</taxon>
        <taxon>Halobacteria</taxon>
        <taxon>Halobacteriales</taxon>
        <taxon>Natrialbaceae</taxon>
        <taxon>Natronobacterium</taxon>
    </lineage>
</organism>
<evidence type="ECO:0000313" key="3">
    <source>
        <dbReference type="Proteomes" id="UP000199161"/>
    </source>
</evidence>
<accession>A0A1I1LAJ4</accession>
<evidence type="ECO:0000256" key="1">
    <source>
        <dbReference type="SAM" id="MobiDB-lite"/>
    </source>
</evidence>
<feature type="compositionally biased region" description="Low complexity" evidence="1">
    <location>
        <begin position="134"/>
        <end position="147"/>
    </location>
</feature>
<dbReference type="Proteomes" id="UP000199161">
    <property type="component" value="Unassembled WGS sequence"/>
</dbReference>
<dbReference type="EMBL" id="FOKW01000015">
    <property type="protein sequence ID" value="SFC70147.1"/>
    <property type="molecule type" value="Genomic_DNA"/>
</dbReference>
<name>A0A1I1LAJ4_NATHA</name>
<dbReference type="AlphaFoldDB" id="A0A1I1LAJ4"/>
<protein>
    <submittedName>
        <fullName evidence="2">Uncharacterized protein</fullName>
    </submittedName>
</protein>
<reference evidence="3" key="1">
    <citation type="submission" date="2016-10" db="EMBL/GenBank/DDBJ databases">
        <authorList>
            <person name="Varghese N."/>
            <person name="Submissions S."/>
        </authorList>
    </citation>
    <scope>NUCLEOTIDE SEQUENCE [LARGE SCALE GENOMIC DNA]</scope>
    <source>
        <strain evidence="3">DSM 13078</strain>
    </source>
</reference>
<dbReference type="RefSeq" id="WP_245758135.1">
    <property type="nucleotide sequence ID" value="NZ_FOKW01000015.1"/>
</dbReference>
<keyword evidence="3" id="KW-1185">Reference proteome</keyword>
<proteinExistence type="predicted"/>